<gene>
    <name evidence="10" type="ORF">Fcan01_18258</name>
</gene>
<name>A0A226DN08_FOLCA</name>
<reference evidence="10 11" key="1">
    <citation type="submission" date="2015-12" db="EMBL/GenBank/DDBJ databases">
        <title>The genome of Folsomia candida.</title>
        <authorList>
            <person name="Faddeeva A."/>
            <person name="Derks M.F."/>
            <person name="Anvar Y."/>
            <person name="Smit S."/>
            <person name="Van Straalen N."/>
            <person name="Roelofs D."/>
        </authorList>
    </citation>
    <scope>NUCLEOTIDE SEQUENCE [LARGE SCALE GENOMIC DNA]</scope>
    <source>
        <strain evidence="10 11">VU population</strain>
        <tissue evidence="10">Whole body</tissue>
    </source>
</reference>
<dbReference type="OrthoDB" id="10255048at2759"/>
<sequence>MSSFGDGFGNFSNNRMGGGGGGRRGFREDEIDEKVNKVISEKESALAERDLALEDLRNVETAFSELHKRYERAKTVMDNLKQNEELLKARDAQLVNKVEMKDQQLVKLREEVTQKLEQMYSDYEKKAQSIEAENTRLRAQIRKSEMKISTLESDLEQKTKENAQLHVLCDDLINGSSGGGGGGTGRLS</sequence>
<dbReference type="PANTHER" id="PTHR13924">
    <property type="entry name" value="TRANSFORMING ACIDIC COILED-COIL CONTAINING PROTEIN 1/2"/>
    <property type="match status" value="1"/>
</dbReference>
<keyword evidence="3" id="KW-0963">Cytoplasm</keyword>
<dbReference type="GO" id="GO:0005856">
    <property type="term" value="C:cytoskeleton"/>
    <property type="evidence" value="ECO:0007669"/>
    <property type="project" value="UniProtKB-SubCell"/>
</dbReference>
<evidence type="ECO:0000313" key="11">
    <source>
        <dbReference type="Proteomes" id="UP000198287"/>
    </source>
</evidence>
<protein>
    <submittedName>
        <fullName evidence="10">Transforming acidic coiled-coil-containing protein 3</fullName>
    </submittedName>
</protein>
<dbReference type="AlphaFoldDB" id="A0A226DN08"/>
<evidence type="ECO:0000256" key="8">
    <source>
        <dbReference type="SAM" id="MobiDB-lite"/>
    </source>
</evidence>
<dbReference type="Pfam" id="PF05010">
    <property type="entry name" value="TACC_C"/>
    <property type="match status" value="1"/>
</dbReference>
<dbReference type="InterPro" id="IPR007707">
    <property type="entry name" value="TACC_C"/>
</dbReference>
<dbReference type="PANTHER" id="PTHR13924:SF10">
    <property type="entry name" value="TRANSFORMING ACIDIC COILED-COIL PROTEIN, ISOFORM K"/>
    <property type="match status" value="1"/>
</dbReference>
<evidence type="ECO:0000256" key="4">
    <source>
        <dbReference type="ARBA" id="ARBA00022553"/>
    </source>
</evidence>
<dbReference type="InterPro" id="IPR039915">
    <property type="entry name" value="TACC"/>
</dbReference>
<feature type="region of interest" description="Disordered" evidence="8">
    <location>
        <begin position="1"/>
        <end position="29"/>
    </location>
</feature>
<keyword evidence="6" id="KW-0206">Cytoskeleton</keyword>
<comment type="subcellular location">
    <subcellularLocation>
        <location evidence="1">Cytoplasm</location>
        <location evidence="1">Cytoskeleton</location>
    </subcellularLocation>
</comment>
<evidence type="ECO:0000313" key="10">
    <source>
        <dbReference type="EMBL" id="OXA46922.1"/>
    </source>
</evidence>
<evidence type="ECO:0000256" key="3">
    <source>
        <dbReference type="ARBA" id="ARBA00022490"/>
    </source>
</evidence>
<accession>A0A226DN08</accession>
<evidence type="ECO:0000259" key="9">
    <source>
        <dbReference type="Pfam" id="PF05010"/>
    </source>
</evidence>
<keyword evidence="5 7" id="KW-0175">Coiled coil</keyword>
<dbReference type="STRING" id="158441.A0A226DN08"/>
<feature type="domain" description="Transforming acidic coiled-coil-containing protein C-terminal" evidence="9">
    <location>
        <begin position="30"/>
        <end position="173"/>
    </location>
</feature>
<dbReference type="OMA" id="VYRISIN"/>
<organism evidence="10 11">
    <name type="scientific">Folsomia candida</name>
    <name type="common">Springtail</name>
    <dbReference type="NCBI Taxonomy" id="158441"/>
    <lineage>
        <taxon>Eukaryota</taxon>
        <taxon>Metazoa</taxon>
        <taxon>Ecdysozoa</taxon>
        <taxon>Arthropoda</taxon>
        <taxon>Hexapoda</taxon>
        <taxon>Collembola</taxon>
        <taxon>Entomobryomorpha</taxon>
        <taxon>Isotomoidea</taxon>
        <taxon>Isotomidae</taxon>
        <taxon>Proisotominae</taxon>
        <taxon>Folsomia</taxon>
    </lineage>
</organism>
<dbReference type="FunFam" id="1.20.5.1700:FF:000001">
    <property type="entry name" value="Transforming acidic coiled-coil-containing protein 1 isoform 2"/>
    <property type="match status" value="1"/>
</dbReference>
<comment type="caution">
    <text evidence="10">The sequence shown here is derived from an EMBL/GenBank/DDBJ whole genome shotgun (WGS) entry which is preliminary data.</text>
</comment>
<evidence type="ECO:0000256" key="6">
    <source>
        <dbReference type="ARBA" id="ARBA00023212"/>
    </source>
</evidence>
<comment type="similarity">
    <text evidence="2">Belongs to the TACC family.</text>
</comment>
<dbReference type="GO" id="GO:0007052">
    <property type="term" value="P:mitotic spindle organization"/>
    <property type="evidence" value="ECO:0007669"/>
    <property type="project" value="InterPro"/>
</dbReference>
<dbReference type="EMBL" id="LNIX01000014">
    <property type="protein sequence ID" value="OXA46922.1"/>
    <property type="molecule type" value="Genomic_DNA"/>
</dbReference>
<dbReference type="Gene3D" id="1.20.5.1700">
    <property type="match status" value="1"/>
</dbReference>
<keyword evidence="11" id="KW-1185">Reference proteome</keyword>
<evidence type="ECO:0000256" key="2">
    <source>
        <dbReference type="ARBA" id="ARBA00009423"/>
    </source>
</evidence>
<evidence type="ECO:0000256" key="5">
    <source>
        <dbReference type="ARBA" id="ARBA00023054"/>
    </source>
</evidence>
<dbReference type="GO" id="GO:0005737">
    <property type="term" value="C:cytoplasm"/>
    <property type="evidence" value="ECO:0007669"/>
    <property type="project" value="TreeGrafter"/>
</dbReference>
<keyword evidence="4" id="KW-0597">Phosphoprotein</keyword>
<dbReference type="Proteomes" id="UP000198287">
    <property type="component" value="Unassembled WGS sequence"/>
</dbReference>
<evidence type="ECO:0000256" key="7">
    <source>
        <dbReference type="SAM" id="Coils"/>
    </source>
</evidence>
<proteinExistence type="inferred from homology"/>
<feature type="coiled-coil region" evidence="7">
    <location>
        <begin position="63"/>
        <end position="161"/>
    </location>
</feature>
<evidence type="ECO:0000256" key="1">
    <source>
        <dbReference type="ARBA" id="ARBA00004245"/>
    </source>
</evidence>